<protein>
    <submittedName>
        <fullName evidence="2">Uncharacterized protein</fullName>
    </submittedName>
</protein>
<dbReference type="EMBL" id="JBITLE010000006">
    <property type="protein sequence ID" value="MFI7264143.1"/>
    <property type="molecule type" value="Genomic_DNA"/>
</dbReference>
<keyword evidence="3" id="KW-1185">Reference proteome</keyword>
<gene>
    <name evidence="2" type="ORF">ACIBP4_17830</name>
</gene>
<dbReference type="RefSeq" id="WP_396770131.1">
    <property type="nucleotide sequence ID" value="NZ_JBITLA010000008.1"/>
</dbReference>
<evidence type="ECO:0000313" key="3">
    <source>
        <dbReference type="Proteomes" id="UP001612812"/>
    </source>
</evidence>
<dbReference type="Proteomes" id="UP001612812">
    <property type="component" value="Unassembled WGS sequence"/>
</dbReference>
<feature type="transmembrane region" description="Helical" evidence="1">
    <location>
        <begin position="19"/>
        <end position="36"/>
    </location>
</feature>
<keyword evidence="1" id="KW-0472">Membrane</keyword>
<proteinExistence type="predicted"/>
<evidence type="ECO:0000313" key="2">
    <source>
        <dbReference type="EMBL" id="MFI7264143.1"/>
    </source>
</evidence>
<reference evidence="2 3" key="1">
    <citation type="submission" date="2024-10" db="EMBL/GenBank/DDBJ databases">
        <title>The Natural Products Discovery Center: Release of the First 8490 Sequenced Strains for Exploring Actinobacteria Biosynthetic Diversity.</title>
        <authorList>
            <person name="Kalkreuter E."/>
            <person name="Kautsar S.A."/>
            <person name="Yang D."/>
            <person name="Bader C.D."/>
            <person name="Teijaro C.N."/>
            <person name="Fluegel L."/>
            <person name="Davis C.M."/>
            <person name="Simpson J.R."/>
            <person name="Lauterbach L."/>
            <person name="Steele A.D."/>
            <person name="Gui C."/>
            <person name="Meng S."/>
            <person name="Li G."/>
            <person name="Viehrig K."/>
            <person name="Ye F."/>
            <person name="Su P."/>
            <person name="Kiefer A.F."/>
            <person name="Nichols A."/>
            <person name="Cepeda A.J."/>
            <person name="Yan W."/>
            <person name="Fan B."/>
            <person name="Jiang Y."/>
            <person name="Adhikari A."/>
            <person name="Zheng C.-J."/>
            <person name="Schuster L."/>
            <person name="Cowan T.M."/>
            <person name="Smanski M.J."/>
            <person name="Chevrette M.G."/>
            <person name="De Carvalho L.P.S."/>
            <person name="Shen B."/>
        </authorList>
    </citation>
    <scope>NUCLEOTIDE SEQUENCE [LARGE SCALE GENOMIC DNA]</scope>
    <source>
        <strain evidence="2 3">NPDC049845</strain>
    </source>
</reference>
<keyword evidence="1" id="KW-1133">Transmembrane helix</keyword>
<comment type="caution">
    <text evidence="2">The sequence shown here is derived from an EMBL/GenBank/DDBJ whole genome shotgun (WGS) entry which is preliminary data.</text>
</comment>
<sequence length="56" mass="5495">MAVILGILGAFSSLADGNLVGIVLSAVFLAGGAFLLKRSGDGGRAARPASVPRGAR</sequence>
<name>A0ABW7ZMS1_9ACTN</name>
<evidence type="ECO:0000256" key="1">
    <source>
        <dbReference type="SAM" id="Phobius"/>
    </source>
</evidence>
<accession>A0ABW7ZMS1</accession>
<keyword evidence="1" id="KW-0812">Transmembrane</keyword>
<organism evidence="2 3">
    <name type="scientific">Micromonospora maritima</name>
    <dbReference type="NCBI Taxonomy" id="986711"/>
    <lineage>
        <taxon>Bacteria</taxon>
        <taxon>Bacillati</taxon>
        <taxon>Actinomycetota</taxon>
        <taxon>Actinomycetes</taxon>
        <taxon>Micromonosporales</taxon>
        <taxon>Micromonosporaceae</taxon>
        <taxon>Micromonospora</taxon>
    </lineage>
</organism>